<evidence type="ECO:0000256" key="1">
    <source>
        <dbReference type="SAM" id="MobiDB-lite"/>
    </source>
</evidence>
<accession>A0A831A490</accession>
<reference evidence="2 3" key="2">
    <citation type="submission" date="2013-04" db="EMBL/GenBank/DDBJ databases">
        <title>Comparative genomics of 12 strains of Erwinia amylovora identifies a pan-genome with a large conserved core and provides insights into host specificity.</title>
        <authorList>
            <person name="Mann R.A."/>
            <person name="Smits T.H.M."/>
            <person name="Buehlmann A."/>
            <person name="Blom J."/>
            <person name="Goesmann A."/>
            <person name="Frey J.E."/>
            <person name="Plummer K.M."/>
            <person name="Beer S.V."/>
            <person name="Luck J."/>
            <person name="Duffy B."/>
            <person name="Rodoni B."/>
        </authorList>
    </citation>
    <scope>NUCLEOTIDE SEQUENCE [LARGE SCALE GENOMIC DNA]</scope>
    <source>
        <strain evidence="3">CFBP 1232</strain>
    </source>
</reference>
<feature type="region of interest" description="Disordered" evidence="1">
    <location>
        <begin position="57"/>
        <end position="109"/>
    </location>
</feature>
<evidence type="ECO:0000313" key="2">
    <source>
        <dbReference type="EMBL" id="CCO94972.1"/>
    </source>
</evidence>
<dbReference type="AlphaFoldDB" id="A0A831A490"/>
<comment type="caution">
    <text evidence="2">The sequence shown here is derived from an EMBL/GenBank/DDBJ whole genome shotgun (WGS) entry which is preliminary data.</text>
</comment>
<name>A0A831A490_ERWAM</name>
<organism evidence="2 3">
    <name type="scientific">Erwinia amylovora NBRC 12687 = CFBP 1232</name>
    <dbReference type="NCBI Taxonomy" id="1219359"/>
    <lineage>
        <taxon>Bacteria</taxon>
        <taxon>Pseudomonadati</taxon>
        <taxon>Pseudomonadota</taxon>
        <taxon>Gammaproteobacteria</taxon>
        <taxon>Enterobacterales</taxon>
        <taxon>Erwiniaceae</taxon>
        <taxon>Erwinia</taxon>
    </lineage>
</organism>
<gene>
    <name evidence="2" type="ORF">BN437_3062</name>
</gene>
<proteinExistence type="predicted"/>
<dbReference type="EMBL" id="CAPB01000035">
    <property type="protein sequence ID" value="CCO94972.1"/>
    <property type="molecule type" value="Genomic_DNA"/>
</dbReference>
<sequence length="109" mass="12941">MQFDDVFVNTRREPVVLIRNGDLVNGPEYFSTLREKRVIHDPQVTRPAIRYRDRTFFDKPNQRGPDKEEEFMRQQHTSMAIVGKNPRPGTPRDEVRQGLRFFPQRTPQS</sequence>
<protein>
    <submittedName>
        <fullName evidence="2">Uncharacterized protein</fullName>
    </submittedName>
</protein>
<reference evidence="2 3" key="1">
    <citation type="submission" date="2012-11" db="EMBL/GenBank/DDBJ databases">
        <authorList>
            <person name="Linke B."/>
        </authorList>
    </citation>
    <scope>NUCLEOTIDE SEQUENCE [LARGE SCALE GENOMIC DNA]</scope>
    <source>
        <strain evidence="3">CFBP 1232</strain>
    </source>
</reference>
<dbReference type="Proteomes" id="UP000013111">
    <property type="component" value="Unassembled WGS sequence"/>
</dbReference>
<evidence type="ECO:0000313" key="3">
    <source>
        <dbReference type="Proteomes" id="UP000013111"/>
    </source>
</evidence>
<feature type="compositionally biased region" description="Basic and acidic residues" evidence="1">
    <location>
        <begin position="57"/>
        <end position="73"/>
    </location>
</feature>